<feature type="region of interest" description="Disordered" evidence="1">
    <location>
        <begin position="77"/>
        <end position="120"/>
    </location>
</feature>
<dbReference type="OrthoDB" id="3070390at2759"/>
<comment type="caution">
    <text evidence="2">The sequence shown here is derived from an EMBL/GenBank/DDBJ whole genome shotgun (WGS) entry which is preliminary data.</text>
</comment>
<dbReference type="EMBL" id="JADNRY010000156">
    <property type="protein sequence ID" value="KAF9062980.1"/>
    <property type="molecule type" value="Genomic_DNA"/>
</dbReference>
<feature type="compositionally biased region" description="Basic and acidic residues" evidence="1">
    <location>
        <begin position="87"/>
        <end position="100"/>
    </location>
</feature>
<reference evidence="2" key="1">
    <citation type="submission" date="2020-11" db="EMBL/GenBank/DDBJ databases">
        <authorList>
            <consortium name="DOE Joint Genome Institute"/>
            <person name="Ahrendt S."/>
            <person name="Riley R."/>
            <person name="Andreopoulos W."/>
            <person name="Labutti K."/>
            <person name="Pangilinan J."/>
            <person name="Ruiz-Duenas F.J."/>
            <person name="Barrasa J.M."/>
            <person name="Sanchez-Garcia M."/>
            <person name="Camarero S."/>
            <person name="Miyauchi S."/>
            <person name="Serrano A."/>
            <person name="Linde D."/>
            <person name="Babiker R."/>
            <person name="Drula E."/>
            <person name="Ayuso-Fernandez I."/>
            <person name="Pacheco R."/>
            <person name="Padilla G."/>
            <person name="Ferreira P."/>
            <person name="Barriuso J."/>
            <person name="Kellner H."/>
            <person name="Castanera R."/>
            <person name="Alfaro M."/>
            <person name="Ramirez L."/>
            <person name="Pisabarro A.G."/>
            <person name="Kuo A."/>
            <person name="Tritt A."/>
            <person name="Lipzen A."/>
            <person name="He G."/>
            <person name="Yan M."/>
            <person name="Ng V."/>
            <person name="Cullen D."/>
            <person name="Martin F."/>
            <person name="Rosso M.-N."/>
            <person name="Henrissat B."/>
            <person name="Hibbett D."/>
            <person name="Martinez A.T."/>
            <person name="Grigoriev I.V."/>
        </authorList>
    </citation>
    <scope>NUCLEOTIDE SEQUENCE</scope>
    <source>
        <strain evidence="2">AH 40177</strain>
    </source>
</reference>
<name>A0A9P5PJ26_9AGAR</name>
<evidence type="ECO:0000256" key="1">
    <source>
        <dbReference type="SAM" id="MobiDB-lite"/>
    </source>
</evidence>
<gene>
    <name evidence="2" type="ORF">BDP27DRAFT_1451484</name>
</gene>
<dbReference type="AlphaFoldDB" id="A0A9P5PJ26"/>
<evidence type="ECO:0000313" key="2">
    <source>
        <dbReference type="EMBL" id="KAF9062980.1"/>
    </source>
</evidence>
<accession>A0A9P5PJ26</accession>
<organism evidence="2 3">
    <name type="scientific">Rhodocollybia butyracea</name>
    <dbReference type="NCBI Taxonomy" id="206335"/>
    <lineage>
        <taxon>Eukaryota</taxon>
        <taxon>Fungi</taxon>
        <taxon>Dikarya</taxon>
        <taxon>Basidiomycota</taxon>
        <taxon>Agaricomycotina</taxon>
        <taxon>Agaricomycetes</taxon>
        <taxon>Agaricomycetidae</taxon>
        <taxon>Agaricales</taxon>
        <taxon>Marasmiineae</taxon>
        <taxon>Omphalotaceae</taxon>
        <taxon>Rhodocollybia</taxon>
    </lineage>
</organism>
<sequence>MSESVNSTSDPLESQPNRATKPPQLQSTYLRSSANTNMDHVSDLTREFWDTRRKMSALFARCLVIIEKELETMGKICTTSQEEEEGQEKGLVRELEEAERSLQGQRKQRQETSEMVLADV</sequence>
<protein>
    <submittedName>
        <fullName evidence="2">Uncharacterized protein</fullName>
    </submittedName>
</protein>
<proteinExistence type="predicted"/>
<keyword evidence="3" id="KW-1185">Reference proteome</keyword>
<evidence type="ECO:0000313" key="3">
    <source>
        <dbReference type="Proteomes" id="UP000772434"/>
    </source>
</evidence>
<feature type="region of interest" description="Disordered" evidence="1">
    <location>
        <begin position="1"/>
        <end position="37"/>
    </location>
</feature>
<dbReference type="Proteomes" id="UP000772434">
    <property type="component" value="Unassembled WGS sequence"/>
</dbReference>